<proteinExistence type="predicted"/>
<organism evidence="1 2">
    <name type="scientific">Caballeronia novacaledonica</name>
    <dbReference type="NCBI Taxonomy" id="1544861"/>
    <lineage>
        <taxon>Bacteria</taxon>
        <taxon>Pseudomonadati</taxon>
        <taxon>Pseudomonadota</taxon>
        <taxon>Betaproteobacteria</taxon>
        <taxon>Burkholderiales</taxon>
        <taxon>Burkholderiaceae</taxon>
        <taxon>Caballeronia</taxon>
    </lineage>
</organism>
<evidence type="ECO:0000313" key="1">
    <source>
        <dbReference type="EMBL" id="SPB14180.1"/>
    </source>
</evidence>
<name>A0A2U3I262_9BURK</name>
<sequence>MTGRSAWIEDEERAHRHALACDLVAALTLGGKIARAVIEEKLGLPWGKLTEMCRKTTRKRFNKNSGERVESSPSGLEDWEFAWIVGKGYDKGRGVLTDRFVFEFGLGQLIEYVQLSSGAGLTEGREVEPKDKMKETIKAQVNNRHKANKIFIAGLAHVRRGEVPWSNNGRRKKWANASSEERLASFENWFDAIDRLGCHVVNREGWEDWFERANPAGSMEQFFRHWISAWHPGEAPCPPWIWPEVDYWDAHDALDSDDFLDTLILVTESDMPYSAYHRRCVQPECNGGRAQPVAAETEDDQDWEFGRDVTVDDTDCWLAELSTQAATSKVPWQIAFDALPAEKWRSTGQIPISTG</sequence>
<dbReference type="Proteomes" id="UP000238169">
    <property type="component" value="Unassembled WGS sequence"/>
</dbReference>
<keyword evidence="2" id="KW-1185">Reference proteome</keyword>
<dbReference type="AlphaFoldDB" id="A0A2U3I262"/>
<protein>
    <submittedName>
        <fullName evidence="1">Uncharacterized protein</fullName>
    </submittedName>
</protein>
<evidence type="ECO:0000313" key="2">
    <source>
        <dbReference type="Proteomes" id="UP000238169"/>
    </source>
</evidence>
<gene>
    <name evidence="1" type="ORF">NOV72_01429</name>
</gene>
<reference evidence="2" key="1">
    <citation type="submission" date="2018-01" db="EMBL/GenBank/DDBJ databases">
        <authorList>
            <person name="Peeters C."/>
        </authorList>
    </citation>
    <scope>NUCLEOTIDE SEQUENCE [LARGE SCALE GENOMIC DNA]</scope>
</reference>
<accession>A0A2U3I262</accession>
<dbReference type="EMBL" id="OGTP01000003">
    <property type="protein sequence ID" value="SPB14180.1"/>
    <property type="molecule type" value="Genomic_DNA"/>
</dbReference>